<dbReference type="InterPro" id="IPR001437">
    <property type="entry name" value="Tscrpt_elong_fac_GreA/B_C"/>
</dbReference>
<evidence type="ECO:0000256" key="4">
    <source>
        <dbReference type="ARBA" id="ARBA00023125"/>
    </source>
</evidence>
<dbReference type="Gene3D" id="3.10.50.30">
    <property type="entry name" value="Transcription elongation factor, GreA/GreB, C-terminal domain"/>
    <property type="match status" value="1"/>
</dbReference>
<proteinExistence type="inferred from homology"/>
<dbReference type="SUPFAM" id="SSF46557">
    <property type="entry name" value="GreA transcript cleavage protein, N-terminal domain"/>
    <property type="match status" value="1"/>
</dbReference>
<keyword evidence="5 8" id="KW-0804">Transcription</keyword>
<evidence type="ECO:0000256" key="2">
    <source>
        <dbReference type="ARBA" id="ARBA00013729"/>
    </source>
</evidence>
<keyword evidence="12" id="KW-0648">Protein biosynthesis</keyword>
<evidence type="ECO:0000259" key="10">
    <source>
        <dbReference type="Pfam" id="PF01272"/>
    </source>
</evidence>
<dbReference type="InterPro" id="IPR006359">
    <property type="entry name" value="Tscrpt_elong_fac_GreA"/>
</dbReference>
<dbReference type="InterPro" id="IPR022691">
    <property type="entry name" value="Tscrpt_elong_fac_GreA/B_N"/>
</dbReference>
<dbReference type="Pfam" id="PF03449">
    <property type="entry name" value="GreA_GreB_N"/>
    <property type="match status" value="1"/>
</dbReference>
<dbReference type="NCBIfam" id="NF001263">
    <property type="entry name" value="PRK00226.1-4"/>
    <property type="match status" value="1"/>
</dbReference>
<sequence>MSDQIISQEGYDKLKQELDNLINVKRREIADRIQKAKDMGDLSENAEYSEAKDAQAFNEGRIAELSQVIKNLTIVESDHNKENIGMGSRVTLRQGNKEINYTIVSFNEADPLEGKISNESPLGKELIDRKKGDKIRVITPRGEIEYEILKIG</sequence>
<dbReference type="GO" id="GO:0003746">
    <property type="term" value="F:translation elongation factor activity"/>
    <property type="evidence" value="ECO:0007669"/>
    <property type="project" value="UniProtKB-KW"/>
</dbReference>
<feature type="domain" description="Transcription elongation factor GreA/GreB C-terminal" evidence="10">
    <location>
        <begin position="81"/>
        <end position="151"/>
    </location>
</feature>
<dbReference type="HAMAP" id="MF_00105">
    <property type="entry name" value="GreA_GreB"/>
    <property type="match status" value="1"/>
</dbReference>
<keyword evidence="12" id="KW-0251">Elongation factor</keyword>
<gene>
    <name evidence="8" type="primary">greA</name>
    <name evidence="12" type="ORF">A2227_05190</name>
</gene>
<dbReference type="NCBIfam" id="TIGR01462">
    <property type="entry name" value="greA"/>
    <property type="match status" value="1"/>
</dbReference>
<dbReference type="STRING" id="1797994.A2227_05190"/>
<keyword evidence="3 8" id="KW-0805">Transcription regulation</keyword>
<reference evidence="12 13" key="1">
    <citation type="journal article" date="2016" name="Nat. Commun.">
        <title>Thousands of microbial genomes shed light on interconnected biogeochemical processes in an aquifer system.</title>
        <authorList>
            <person name="Anantharaman K."/>
            <person name="Brown C.T."/>
            <person name="Hug L.A."/>
            <person name="Sharon I."/>
            <person name="Castelle C.J."/>
            <person name="Probst A.J."/>
            <person name="Thomas B.C."/>
            <person name="Singh A."/>
            <person name="Wilkins M.J."/>
            <person name="Karaoz U."/>
            <person name="Brodie E.L."/>
            <person name="Williams K.H."/>
            <person name="Hubbard S.S."/>
            <person name="Banfield J.F."/>
        </authorList>
    </citation>
    <scope>NUCLEOTIDE SEQUENCE [LARGE SCALE GENOMIC DNA]</scope>
</reference>
<evidence type="ECO:0000256" key="6">
    <source>
        <dbReference type="ARBA" id="ARBA00024916"/>
    </source>
</evidence>
<dbReference type="Gene3D" id="1.10.287.180">
    <property type="entry name" value="Transcription elongation factor, GreA/GreB, N-terminal domain"/>
    <property type="match status" value="1"/>
</dbReference>
<dbReference type="PROSITE" id="PS00829">
    <property type="entry name" value="GREAB_1"/>
    <property type="match status" value="1"/>
</dbReference>
<dbReference type="InterPro" id="IPR028624">
    <property type="entry name" value="Tscrpt_elong_fac_GreA/B"/>
</dbReference>
<dbReference type="InterPro" id="IPR036805">
    <property type="entry name" value="Tscrpt_elong_fac_GreA/B_N_sf"/>
</dbReference>
<evidence type="ECO:0000313" key="12">
    <source>
        <dbReference type="EMBL" id="OGF27972.1"/>
    </source>
</evidence>
<dbReference type="Proteomes" id="UP000178367">
    <property type="component" value="Unassembled WGS sequence"/>
</dbReference>
<dbReference type="PANTHER" id="PTHR30437">
    <property type="entry name" value="TRANSCRIPTION ELONGATION FACTOR GREA"/>
    <property type="match status" value="1"/>
</dbReference>
<dbReference type="GO" id="GO:0032784">
    <property type="term" value="P:regulation of DNA-templated transcription elongation"/>
    <property type="evidence" value="ECO:0007669"/>
    <property type="project" value="UniProtKB-UniRule"/>
</dbReference>
<dbReference type="GO" id="GO:0006354">
    <property type="term" value="P:DNA-templated transcription elongation"/>
    <property type="evidence" value="ECO:0007669"/>
    <property type="project" value="TreeGrafter"/>
</dbReference>
<evidence type="ECO:0000256" key="7">
    <source>
        <dbReference type="ARBA" id="ARBA00030776"/>
    </source>
</evidence>
<comment type="caution">
    <text evidence="12">The sequence shown here is derived from an EMBL/GenBank/DDBJ whole genome shotgun (WGS) entry which is preliminary data.</text>
</comment>
<dbReference type="InterPro" id="IPR036953">
    <property type="entry name" value="GreA/GreB_C_sf"/>
</dbReference>
<dbReference type="InterPro" id="IPR018151">
    <property type="entry name" value="TF_GreA/GreB_CS"/>
</dbReference>
<accession>A0A1F5SMQ4</accession>
<feature type="domain" description="Transcription elongation factor GreA/GreB N-terminal" evidence="11">
    <location>
        <begin position="5"/>
        <end position="74"/>
    </location>
</feature>
<evidence type="ECO:0000256" key="3">
    <source>
        <dbReference type="ARBA" id="ARBA00023015"/>
    </source>
</evidence>
<dbReference type="AlphaFoldDB" id="A0A1F5SMQ4"/>
<evidence type="ECO:0000313" key="13">
    <source>
        <dbReference type="Proteomes" id="UP000178367"/>
    </source>
</evidence>
<name>A0A1F5SMQ4_9BACT</name>
<dbReference type="PIRSF" id="PIRSF006092">
    <property type="entry name" value="GreA_GreB"/>
    <property type="match status" value="1"/>
</dbReference>
<keyword evidence="4 8" id="KW-0238">DNA-binding</keyword>
<evidence type="ECO:0000256" key="1">
    <source>
        <dbReference type="ARBA" id="ARBA00008213"/>
    </source>
</evidence>
<dbReference type="GO" id="GO:0003677">
    <property type="term" value="F:DNA binding"/>
    <property type="evidence" value="ECO:0007669"/>
    <property type="project" value="UniProtKB-UniRule"/>
</dbReference>
<dbReference type="SUPFAM" id="SSF54534">
    <property type="entry name" value="FKBP-like"/>
    <property type="match status" value="1"/>
</dbReference>
<dbReference type="EMBL" id="MFGB01000005">
    <property type="protein sequence ID" value="OGF27972.1"/>
    <property type="molecule type" value="Genomic_DNA"/>
</dbReference>
<comment type="function">
    <text evidence="6 8 9">Necessary for efficient RNA polymerase transcription elongation past template-encoded arresting sites. The arresting sites in DNA have the property of trapping a certain fraction of elongating RNA polymerases that pass through, resulting in locked ternary complexes. Cleavage of the nascent transcript by cleavage factors such as GreA or GreB allows the resumption of elongation from the new 3'terminus. GreA releases sequences of 2 to 3 nucleotides.</text>
</comment>
<evidence type="ECO:0000259" key="11">
    <source>
        <dbReference type="Pfam" id="PF03449"/>
    </source>
</evidence>
<dbReference type="GO" id="GO:0070063">
    <property type="term" value="F:RNA polymerase binding"/>
    <property type="evidence" value="ECO:0007669"/>
    <property type="project" value="InterPro"/>
</dbReference>
<organism evidence="12 13">
    <name type="scientific">Candidatus Falkowbacteria bacterium RIFOXYA2_FULL_47_19</name>
    <dbReference type="NCBI Taxonomy" id="1797994"/>
    <lineage>
        <taxon>Bacteria</taxon>
        <taxon>Candidatus Falkowiibacteriota</taxon>
    </lineage>
</organism>
<dbReference type="PANTHER" id="PTHR30437:SF4">
    <property type="entry name" value="TRANSCRIPTION ELONGATION FACTOR GREA"/>
    <property type="match status" value="1"/>
</dbReference>
<dbReference type="Pfam" id="PF01272">
    <property type="entry name" value="GreA_GreB"/>
    <property type="match status" value="1"/>
</dbReference>
<dbReference type="PROSITE" id="PS00830">
    <property type="entry name" value="GREAB_2"/>
    <property type="match status" value="1"/>
</dbReference>
<evidence type="ECO:0000256" key="9">
    <source>
        <dbReference type="RuleBase" id="RU000556"/>
    </source>
</evidence>
<comment type="similarity">
    <text evidence="1 8 9">Belongs to the GreA/GreB family.</text>
</comment>
<evidence type="ECO:0000256" key="8">
    <source>
        <dbReference type="HAMAP-Rule" id="MF_00105"/>
    </source>
</evidence>
<dbReference type="InterPro" id="IPR023459">
    <property type="entry name" value="Tscrpt_elong_fac_GreA/B_fam"/>
</dbReference>
<dbReference type="FunFam" id="1.10.287.180:FF:000001">
    <property type="entry name" value="Transcription elongation factor GreA"/>
    <property type="match status" value="1"/>
</dbReference>
<protein>
    <recommendedName>
        <fullName evidence="2 8">Transcription elongation factor GreA</fullName>
    </recommendedName>
    <alternativeName>
        <fullName evidence="7 8">Transcript cleavage factor GreA</fullName>
    </alternativeName>
</protein>
<evidence type="ECO:0000256" key="5">
    <source>
        <dbReference type="ARBA" id="ARBA00023163"/>
    </source>
</evidence>